<accession>A0A2H0R3Z1</accession>
<gene>
    <name evidence="1" type="ORF">COV31_02485</name>
</gene>
<evidence type="ECO:0000313" key="1">
    <source>
        <dbReference type="EMBL" id="PIR41248.1"/>
    </source>
</evidence>
<dbReference type="EMBL" id="PCXO01000010">
    <property type="protein sequence ID" value="PIR41248.1"/>
    <property type="molecule type" value="Genomic_DNA"/>
</dbReference>
<organism evidence="1 2">
    <name type="scientific">Candidatus Yanofskybacteria bacterium CG10_big_fil_rev_8_21_14_0_10_46_23</name>
    <dbReference type="NCBI Taxonomy" id="1975098"/>
    <lineage>
        <taxon>Bacteria</taxon>
        <taxon>Candidatus Yanofskyibacteriota</taxon>
    </lineage>
</organism>
<dbReference type="AlphaFoldDB" id="A0A2H0R3Z1"/>
<proteinExistence type="predicted"/>
<comment type="caution">
    <text evidence="1">The sequence shown here is derived from an EMBL/GenBank/DDBJ whole genome shotgun (WGS) entry which is preliminary data.</text>
</comment>
<reference evidence="1 2" key="1">
    <citation type="submission" date="2017-09" db="EMBL/GenBank/DDBJ databases">
        <title>Depth-based differentiation of microbial function through sediment-hosted aquifers and enrichment of novel symbionts in the deep terrestrial subsurface.</title>
        <authorList>
            <person name="Probst A.J."/>
            <person name="Ladd B."/>
            <person name="Jarett J.K."/>
            <person name="Geller-Mcgrath D.E."/>
            <person name="Sieber C.M."/>
            <person name="Emerson J.B."/>
            <person name="Anantharaman K."/>
            <person name="Thomas B.C."/>
            <person name="Malmstrom R."/>
            <person name="Stieglmeier M."/>
            <person name="Klingl A."/>
            <person name="Woyke T."/>
            <person name="Ryan C.M."/>
            <person name="Banfield J.F."/>
        </authorList>
    </citation>
    <scope>NUCLEOTIDE SEQUENCE [LARGE SCALE GENOMIC DNA]</scope>
    <source>
        <strain evidence="1">CG10_big_fil_rev_8_21_14_0_10_46_23</strain>
    </source>
</reference>
<sequence length="77" mass="8392">MLGQYRKVILCGCRSVAEIVITLRSGRKISVCLICLVRVKANKIAMTEAAPGFSPEVVARDLINQMPDYPRVGGGEE</sequence>
<protein>
    <submittedName>
        <fullName evidence="1">Uncharacterized protein</fullName>
    </submittedName>
</protein>
<name>A0A2H0R3Z1_9BACT</name>
<dbReference type="Proteomes" id="UP000230232">
    <property type="component" value="Unassembled WGS sequence"/>
</dbReference>
<evidence type="ECO:0000313" key="2">
    <source>
        <dbReference type="Proteomes" id="UP000230232"/>
    </source>
</evidence>